<keyword evidence="7" id="KW-0653">Protein transport</keyword>
<evidence type="ECO:0000256" key="4">
    <source>
        <dbReference type="ARBA" id="ARBA00022475"/>
    </source>
</evidence>
<dbReference type="NCBIfam" id="TIGR00966">
    <property type="entry name" value="transloc_SecF"/>
    <property type="match status" value="1"/>
</dbReference>
<dbReference type="InterPro" id="IPR022645">
    <property type="entry name" value="SecD/SecF_bac"/>
</dbReference>
<dbReference type="PANTHER" id="PTHR30081">
    <property type="entry name" value="PROTEIN-EXPORT MEMBRANE PROTEIN SEC"/>
    <property type="match status" value="1"/>
</dbReference>
<evidence type="ECO:0000256" key="9">
    <source>
        <dbReference type="ARBA" id="ARBA00023010"/>
    </source>
</evidence>
<evidence type="ECO:0000256" key="1">
    <source>
        <dbReference type="ARBA" id="ARBA00004651"/>
    </source>
</evidence>
<feature type="transmembrane region" description="Helical" evidence="11">
    <location>
        <begin position="170"/>
        <end position="191"/>
    </location>
</feature>
<keyword evidence="8 11" id="KW-1133">Transmembrane helix</keyword>
<organism evidence="13">
    <name type="scientific">bioreactor metagenome</name>
    <dbReference type="NCBI Taxonomy" id="1076179"/>
    <lineage>
        <taxon>unclassified sequences</taxon>
        <taxon>metagenomes</taxon>
        <taxon>ecological metagenomes</taxon>
    </lineage>
</organism>
<dbReference type="PRINTS" id="PR01755">
    <property type="entry name" value="SECFTRNLCASE"/>
</dbReference>
<sequence>MFIIKNKWVFITTSIILLLASAFLIFTKGLRSGIDFTGGTEVVVAYKGFTSTSDGKIDIDFIKNNIANAGFSVKDVSLQKVDPDGTNYVTIRLTGDISPTEKQNFENAWSFNHDFHYEAEQISETVIGPSVGKELTRKAIWSISLVTLVVVLFIAISFAQVSVPVASWKYGVLAVSALLHDIFIATGMYALLGQINGAEIDSLFVLALLTIMGISISNTIVVFDRVRENLKFRKSNESFEGVVGKSLNQTLLRSFNTSLAIVLVLLALYFFGPISIRNFSLVLITGMVVGTFSSVFVEPSLLVLVESWQNKNKKKHKKA</sequence>
<keyword evidence="5" id="KW-0997">Cell inner membrane</keyword>
<dbReference type="InterPro" id="IPR005665">
    <property type="entry name" value="SecF_bac"/>
</dbReference>
<feature type="transmembrane region" description="Helical" evidence="11">
    <location>
        <begin position="203"/>
        <end position="223"/>
    </location>
</feature>
<evidence type="ECO:0000256" key="10">
    <source>
        <dbReference type="ARBA" id="ARBA00023136"/>
    </source>
</evidence>
<proteinExistence type="inferred from homology"/>
<feature type="transmembrane region" description="Helical" evidence="11">
    <location>
        <begin position="7"/>
        <end position="26"/>
    </location>
</feature>
<dbReference type="HAMAP" id="MF_01464_B">
    <property type="entry name" value="SecF_B"/>
    <property type="match status" value="1"/>
</dbReference>
<feature type="transmembrane region" description="Helical" evidence="11">
    <location>
        <begin position="139"/>
        <end position="158"/>
    </location>
</feature>
<keyword evidence="10 11" id="KW-0472">Membrane</keyword>
<evidence type="ECO:0000256" key="11">
    <source>
        <dbReference type="SAM" id="Phobius"/>
    </source>
</evidence>
<keyword evidence="6 11" id="KW-0812">Transmembrane</keyword>
<dbReference type="InterPro" id="IPR048634">
    <property type="entry name" value="SecD_SecF_C"/>
</dbReference>
<dbReference type="GO" id="GO:0005886">
    <property type="term" value="C:plasma membrane"/>
    <property type="evidence" value="ECO:0007669"/>
    <property type="project" value="UniProtKB-SubCell"/>
</dbReference>
<evidence type="ECO:0000259" key="12">
    <source>
        <dbReference type="PROSITE" id="PS50156"/>
    </source>
</evidence>
<keyword evidence="9" id="KW-0811">Translocation</keyword>
<dbReference type="PROSITE" id="PS50156">
    <property type="entry name" value="SSD"/>
    <property type="match status" value="1"/>
</dbReference>
<evidence type="ECO:0000256" key="3">
    <source>
        <dbReference type="ARBA" id="ARBA00022448"/>
    </source>
</evidence>
<dbReference type="Pfam" id="PF02355">
    <property type="entry name" value="SecD_SecF_C"/>
    <property type="match status" value="1"/>
</dbReference>
<dbReference type="AlphaFoldDB" id="A0A644T644"/>
<accession>A0A644T644</accession>
<keyword evidence="4" id="KW-1003">Cell membrane</keyword>
<comment type="subcellular location">
    <subcellularLocation>
        <location evidence="1">Cell membrane</location>
        <topology evidence="1">Multi-pass membrane protein</topology>
    </subcellularLocation>
</comment>
<feature type="domain" description="SSD" evidence="12">
    <location>
        <begin position="139"/>
        <end position="304"/>
    </location>
</feature>
<feature type="transmembrane region" description="Helical" evidence="11">
    <location>
        <begin position="282"/>
        <end position="305"/>
    </location>
</feature>
<dbReference type="GO" id="GO:0015450">
    <property type="term" value="F:protein-transporting ATPase activity"/>
    <property type="evidence" value="ECO:0007669"/>
    <property type="project" value="InterPro"/>
</dbReference>
<dbReference type="InterPro" id="IPR022813">
    <property type="entry name" value="SecD/SecF_arch_bac"/>
</dbReference>
<protein>
    <recommendedName>
        <fullName evidence="2">Protein translocase subunit SecF</fullName>
    </recommendedName>
</protein>
<dbReference type="InterPro" id="IPR000731">
    <property type="entry name" value="SSD"/>
</dbReference>
<dbReference type="GO" id="GO:0006886">
    <property type="term" value="P:intracellular protein transport"/>
    <property type="evidence" value="ECO:0007669"/>
    <property type="project" value="InterPro"/>
</dbReference>
<evidence type="ECO:0000256" key="5">
    <source>
        <dbReference type="ARBA" id="ARBA00022519"/>
    </source>
</evidence>
<dbReference type="EMBL" id="VSSQ01000017">
    <property type="protein sequence ID" value="MPL62393.1"/>
    <property type="molecule type" value="Genomic_DNA"/>
</dbReference>
<keyword evidence="3" id="KW-0813">Transport</keyword>
<comment type="caution">
    <text evidence="13">The sequence shown here is derived from an EMBL/GenBank/DDBJ whole genome shotgun (WGS) entry which is preliminary data.</text>
</comment>
<evidence type="ECO:0000256" key="7">
    <source>
        <dbReference type="ARBA" id="ARBA00022927"/>
    </source>
</evidence>
<dbReference type="InterPro" id="IPR022646">
    <property type="entry name" value="SecD/SecF_CS"/>
</dbReference>
<evidence type="ECO:0000256" key="6">
    <source>
        <dbReference type="ARBA" id="ARBA00022692"/>
    </source>
</evidence>
<evidence type="ECO:0000256" key="2">
    <source>
        <dbReference type="ARBA" id="ARBA00015792"/>
    </source>
</evidence>
<evidence type="ECO:0000256" key="8">
    <source>
        <dbReference type="ARBA" id="ARBA00022989"/>
    </source>
</evidence>
<reference evidence="13" key="1">
    <citation type="submission" date="2019-08" db="EMBL/GenBank/DDBJ databases">
        <authorList>
            <person name="Kucharzyk K."/>
            <person name="Murdoch R.W."/>
            <person name="Higgins S."/>
            <person name="Loffler F."/>
        </authorList>
    </citation>
    <scope>NUCLEOTIDE SEQUENCE</scope>
</reference>
<gene>
    <name evidence="13" type="primary">secDF_2</name>
    <name evidence="13" type="ORF">SDC9_08013</name>
</gene>
<name>A0A644T644_9ZZZZ</name>
<evidence type="ECO:0000313" key="13">
    <source>
        <dbReference type="EMBL" id="MPL62393.1"/>
    </source>
</evidence>
<dbReference type="SUPFAM" id="SSF82866">
    <property type="entry name" value="Multidrug efflux transporter AcrB transmembrane domain"/>
    <property type="match status" value="1"/>
</dbReference>
<dbReference type="Gene3D" id="1.20.1640.10">
    <property type="entry name" value="Multidrug efflux transporter AcrB transmembrane domain"/>
    <property type="match status" value="1"/>
</dbReference>
<dbReference type="Pfam" id="PF07549">
    <property type="entry name" value="Sec_GG"/>
    <property type="match status" value="1"/>
</dbReference>
<feature type="transmembrane region" description="Helical" evidence="11">
    <location>
        <begin position="255"/>
        <end position="276"/>
    </location>
</feature>
<dbReference type="PANTHER" id="PTHR30081:SF8">
    <property type="entry name" value="PROTEIN TRANSLOCASE SUBUNIT SECF"/>
    <property type="match status" value="1"/>
</dbReference>